<dbReference type="InterPro" id="IPR058163">
    <property type="entry name" value="LysR-type_TF_proteobact-type"/>
</dbReference>
<dbReference type="SUPFAM" id="SSF53850">
    <property type="entry name" value="Periplasmic binding protein-like II"/>
    <property type="match status" value="1"/>
</dbReference>
<dbReference type="Gene3D" id="1.10.10.10">
    <property type="entry name" value="Winged helix-like DNA-binding domain superfamily/Winged helix DNA-binding domain"/>
    <property type="match status" value="1"/>
</dbReference>
<dbReference type="InterPro" id="IPR005119">
    <property type="entry name" value="LysR_subst-bd"/>
</dbReference>
<gene>
    <name evidence="6" type="primary">gcvA</name>
    <name evidence="6" type="ORF">N4264_03885</name>
</gene>
<dbReference type="InterPro" id="IPR000847">
    <property type="entry name" value="LysR_HTH_N"/>
</dbReference>
<name>A0ABY6BG45_9GAMM</name>
<dbReference type="Proteomes" id="UP001064632">
    <property type="component" value="Chromosome"/>
</dbReference>
<keyword evidence="4" id="KW-0804">Transcription</keyword>
<keyword evidence="2" id="KW-0805">Transcription regulation</keyword>
<keyword evidence="3" id="KW-0238">DNA-binding</keyword>
<evidence type="ECO:0000259" key="5">
    <source>
        <dbReference type="PROSITE" id="PS50931"/>
    </source>
</evidence>
<organism evidence="6 7">
    <name type="scientific">Tahibacter amnicola</name>
    <dbReference type="NCBI Taxonomy" id="2976241"/>
    <lineage>
        <taxon>Bacteria</taxon>
        <taxon>Pseudomonadati</taxon>
        <taxon>Pseudomonadota</taxon>
        <taxon>Gammaproteobacteria</taxon>
        <taxon>Lysobacterales</taxon>
        <taxon>Rhodanobacteraceae</taxon>
        <taxon>Tahibacter</taxon>
    </lineage>
</organism>
<keyword evidence="7" id="KW-1185">Reference proteome</keyword>
<comment type="similarity">
    <text evidence="1">Belongs to the LysR transcriptional regulatory family.</text>
</comment>
<evidence type="ECO:0000256" key="1">
    <source>
        <dbReference type="ARBA" id="ARBA00009437"/>
    </source>
</evidence>
<dbReference type="Gene3D" id="3.40.190.10">
    <property type="entry name" value="Periplasmic binding protein-like II"/>
    <property type="match status" value="2"/>
</dbReference>
<evidence type="ECO:0000256" key="3">
    <source>
        <dbReference type="ARBA" id="ARBA00023125"/>
    </source>
</evidence>
<dbReference type="SUPFAM" id="SSF46785">
    <property type="entry name" value="Winged helix' DNA-binding domain"/>
    <property type="match status" value="1"/>
</dbReference>
<dbReference type="NCBIfam" id="NF008352">
    <property type="entry name" value="PRK11139.1"/>
    <property type="match status" value="1"/>
</dbReference>
<dbReference type="PANTHER" id="PTHR30537">
    <property type="entry name" value="HTH-TYPE TRANSCRIPTIONAL REGULATOR"/>
    <property type="match status" value="1"/>
</dbReference>
<evidence type="ECO:0000313" key="6">
    <source>
        <dbReference type="EMBL" id="UXI68805.1"/>
    </source>
</evidence>
<evidence type="ECO:0000313" key="7">
    <source>
        <dbReference type="Proteomes" id="UP001064632"/>
    </source>
</evidence>
<dbReference type="InterPro" id="IPR036388">
    <property type="entry name" value="WH-like_DNA-bd_sf"/>
</dbReference>
<dbReference type="PANTHER" id="PTHR30537:SF74">
    <property type="entry name" value="HTH-TYPE TRANSCRIPTIONAL REGULATOR TRPI"/>
    <property type="match status" value="1"/>
</dbReference>
<sequence length="315" mass="34645">MSRAFPPLASLRAFEAAGRLMSFTKAADELHVTPAAISHQIKGLETHLGVALFQRTTRRLQLTDEGRVSLAYFREGFERLARGVEVLRRGSTQRALTISTSPSFAAKWLVPRLASFARACPGIDLRLTASTTLVDFHRDDVDAAIRFGGGSYEGLTAWKLFDEALTPMLSPKLTGRRKRVDPAALADLPLLHDDSMRRVGRQPGWRDWLRQAGVTGVDTGRGTHFDDGHLVLQAAAEGRGVALGRCVLARDDLAAGVLIAPFPLRLTLNIGYYLVVPDHRLDHPAIEQLRRWLLAESALPPIARTLRRPSRTPAG</sequence>
<reference evidence="6" key="1">
    <citation type="submission" date="2022-09" db="EMBL/GenBank/DDBJ databases">
        <title>Tahibacter sp. nov., isolated from a fresh water.</title>
        <authorList>
            <person name="Baek J.H."/>
            <person name="Lee J.K."/>
            <person name="Kim J.M."/>
            <person name="Jeon C.O."/>
        </authorList>
    </citation>
    <scope>NUCLEOTIDE SEQUENCE</scope>
    <source>
        <strain evidence="6">W38</strain>
    </source>
</reference>
<dbReference type="Pfam" id="PF03466">
    <property type="entry name" value="LysR_substrate"/>
    <property type="match status" value="1"/>
</dbReference>
<dbReference type="PROSITE" id="PS50931">
    <property type="entry name" value="HTH_LYSR"/>
    <property type="match status" value="1"/>
</dbReference>
<dbReference type="RefSeq" id="WP_261695764.1">
    <property type="nucleotide sequence ID" value="NZ_CP104694.1"/>
</dbReference>
<accession>A0ABY6BG45</accession>
<dbReference type="EMBL" id="CP104694">
    <property type="protein sequence ID" value="UXI68805.1"/>
    <property type="molecule type" value="Genomic_DNA"/>
</dbReference>
<evidence type="ECO:0000256" key="2">
    <source>
        <dbReference type="ARBA" id="ARBA00023015"/>
    </source>
</evidence>
<feature type="domain" description="HTH lysR-type" evidence="5">
    <location>
        <begin position="6"/>
        <end position="63"/>
    </location>
</feature>
<dbReference type="Pfam" id="PF00126">
    <property type="entry name" value="HTH_1"/>
    <property type="match status" value="1"/>
</dbReference>
<proteinExistence type="inferred from homology"/>
<dbReference type="CDD" id="cd08432">
    <property type="entry name" value="PBP2_GcdR_TrpI_HvrB_AmpR_like"/>
    <property type="match status" value="1"/>
</dbReference>
<dbReference type="PRINTS" id="PR00039">
    <property type="entry name" value="HTHLYSR"/>
</dbReference>
<dbReference type="InterPro" id="IPR036390">
    <property type="entry name" value="WH_DNA-bd_sf"/>
</dbReference>
<protein>
    <submittedName>
        <fullName evidence="6">Transcriptional regulator GcvA</fullName>
    </submittedName>
</protein>
<evidence type="ECO:0000256" key="4">
    <source>
        <dbReference type="ARBA" id="ARBA00023163"/>
    </source>
</evidence>